<evidence type="ECO:0000313" key="4">
    <source>
        <dbReference type="Proteomes" id="UP001301728"/>
    </source>
</evidence>
<dbReference type="PANTHER" id="PTHR42673:SF4">
    <property type="entry name" value="MALEYLACETOACETATE ISOMERASE"/>
    <property type="match status" value="1"/>
</dbReference>
<dbReference type="Gene3D" id="1.20.1050.10">
    <property type="match status" value="1"/>
</dbReference>
<dbReference type="Pfam" id="PF00043">
    <property type="entry name" value="GST_C"/>
    <property type="match status" value="1"/>
</dbReference>
<dbReference type="EMBL" id="JAYGHT010000003">
    <property type="protein sequence ID" value="MEA5517737.1"/>
    <property type="molecule type" value="Genomic_DNA"/>
</dbReference>
<dbReference type="PROSITE" id="PS50405">
    <property type="entry name" value="GST_CTER"/>
    <property type="match status" value="1"/>
</dbReference>
<dbReference type="PANTHER" id="PTHR42673">
    <property type="entry name" value="MALEYLACETOACETATE ISOMERASE"/>
    <property type="match status" value="1"/>
</dbReference>
<comment type="caution">
    <text evidence="3">The sequence shown here is derived from an EMBL/GenBank/DDBJ whole genome shotgun (WGS) entry which is preliminary data.</text>
</comment>
<sequence length="223" mass="25065">MLLLQFSTSHYCRKARLALGYKDISYQVENLTPGLHLLKLKPLTGLTTVPVLKPQLDNQPTAIADSSRIIQFLESYCPNPPLYFDDPQLQTQALMLEDWLDESIGTATRFVYYQFRAGSGKQIDPSLLSQVVIQVVRRQYGIDPASAELAGQRLKVAFEVLQVWRDRPYLVGDRFSVADLAAAALLSPLALIPDYRQEYPWLFESITRIHQLCGEALPPGLSG</sequence>
<evidence type="ECO:0000259" key="1">
    <source>
        <dbReference type="PROSITE" id="PS50404"/>
    </source>
</evidence>
<name>A0ABU5TSP3_9CYAN</name>
<evidence type="ECO:0000259" key="2">
    <source>
        <dbReference type="PROSITE" id="PS50405"/>
    </source>
</evidence>
<gene>
    <name evidence="3" type="ORF">VB854_02110</name>
</gene>
<dbReference type="SUPFAM" id="SSF52833">
    <property type="entry name" value="Thioredoxin-like"/>
    <property type="match status" value="1"/>
</dbReference>
<accession>A0ABU5TSP3</accession>
<dbReference type="InterPro" id="IPR004046">
    <property type="entry name" value="GST_C"/>
</dbReference>
<dbReference type="Proteomes" id="UP001301728">
    <property type="component" value="Unassembled WGS sequence"/>
</dbReference>
<protein>
    <submittedName>
        <fullName evidence="3">Glutathione S-transferase family protein</fullName>
    </submittedName>
</protein>
<dbReference type="Gene3D" id="3.40.30.10">
    <property type="entry name" value="Glutaredoxin"/>
    <property type="match status" value="1"/>
</dbReference>
<proteinExistence type="predicted"/>
<feature type="domain" description="GST N-terminal" evidence="1">
    <location>
        <begin position="1"/>
        <end position="81"/>
    </location>
</feature>
<dbReference type="Pfam" id="PF13417">
    <property type="entry name" value="GST_N_3"/>
    <property type="match status" value="1"/>
</dbReference>
<dbReference type="CDD" id="cd00570">
    <property type="entry name" value="GST_N_family"/>
    <property type="match status" value="1"/>
</dbReference>
<feature type="domain" description="GST C-terminal" evidence="2">
    <location>
        <begin position="86"/>
        <end position="223"/>
    </location>
</feature>
<dbReference type="RefSeq" id="WP_323219037.1">
    <property type="nucleotide sequence ID" value="NZ_JAYGHT010000003.1"/>
</dbReference>
<evidence type="ECO:0000313" key="3">
    <source>
        <dbReference type="EMBL" id="MEA5517737.1"/>
    </source>
</evidence>
<dbReference type="SUPFAM" id="SSF47616">
    <property type="entry name" value="GST C-terminal domain-like"/>
    <property type="match status" value="1"/>
</dbReference>
<dbReference type="PROSITE" id="PS50404">
    <property type="entry name" value="GST_NTER"/>
    <property type="match status" value="1"/>
</dbReference>
<dbReference type="InterPro" id="IPR010987">
    <property type="entry name" value="Glutathione-S-Trfase_C-like"/>
</dbReference>
<organism evidence="3 4">
    <name type="scientific">Limnoraphis robusta CCNP1315</name>
    <dbReference type="NCBI Taxonomy" id="3110306"/>
    <lineage>
        <taxon>Bacteria</taxon>
        <taxon>Bacillati</taxon>
        <taxon>Cyanobacteriota</taxon>
        <taxon>Cyanophyceae</taxon>
        <taxon>Oscillatoriophycideae</taxon>
        <taxon>Oscillatoriales</taxon>
        <taxon>Sirenicapillariaceae</taxon>
        <taxon>Limnoraphis</taxon>
    </lineage>
</organism>
<dbReference type="InterPro" id="IPR004045">
    <property type="entry name" value="Glutathione_S-Trfase_N"/>
</dbReference>
<dbReference type="InterPro" id="IPR036282">
    <property type="entry name" value="Glutathione-S-Trfase_C_sf"/>
</dbReference>
<keyword evidence="4" id="KW-1185">Reference proteome</keyword>
<reference evidence="3 4" key="1">
    <citation type="submission" date="2023-12" db="EMBL/GenBank/DDBJ databases">
        <title>Baltic Sea Cyanobacteria.</title>
        <authorList>
            <person name="Delbaje E."/>
            <person name="Fewer D.P."/>
            <person name="Shishido T.K."/>
        </authorList>
    </citation>
    <scope>NUCLEOTIDE SEQUENCE [LARGE SCALE GENOMIC DNA]</scope>
    <source>
        <strain evidence="3 4">CCNP 1315</strain>
    </source>
</reference>
<dbReference type="InterPro" id="IPR036249">
    <property type="entry name" value="Thioredoxin-like_sf"/>
</dbReference>